<keyword evidence="8" id="KW-1185">Reference proteome</keyword>
<feature type="transmembrane region" description="Helical" evidence="5">
    <location>
        <begin position="9"/>
        <end position="33"/>
    </location>
</feature>
<dbReference type="InterPro" id="IPR003591">
    <property type="entry name" value="Leu-rich_rpt_typical-subtyp"/>
</dbReference>
<protein>
    <submittedName>
        <fullName evidence="7">Chondroadherin-like protein</fullName>
    </submittedName>
</protein>
<dbReference type="Proteomes" id="UP000054359">
    <property type="component" value="Unassembled WGS sequence"/>
</dbReference>
<dbReference type="SMART" id="SM00369">
    <property type="entry name" value="LRR_TYP"/>
    <property type="match status" value="5"/>
</dbReference>
<keyword evidence="4" id="KW-1015">Disulfide bond</keyword>
<dbReference type="SMART" id="SM00082">
    <property type="entry name" value="LRRCT"/>
    <property type="match status" value="1"/>
</dbReference>
<dbReference type="PANTHER" id="PTHR24366:SF170">
    <property type="entry name" value="RE50361P"/>
    <property type="match status" value="1"/>
</dbReference>
<dbReference type="SUPFAM" id="SSF49265">
    <property type="entry name" value="Fibronectin type III"/>
    <property type="match status" value="1"/>
</dbReference>
<proteinExistence type="predicted"/>
<gene>
    <name evidence="7" type="ORF">X975_23964</name>
</gene>
<dbReference type="OMA" id="IRHEWTI"/>
<keyword evidence="5" id="KW-0472">Membrane</keyword>
<dbReference type="SUPFAM" id="SSF52058">
    <property type="entry name" value="L domain-like"/>
    <property type="match status" value="1"/>
</dbReference>
<dbReference type="Pfam" id="PF13855">
    <property type="entry name" value="LRR_8"/>
    <property type="match status" value="2"/>
</dbReference>
<keyword evidence="2" id="KW-0732">Signal</keyword>
<keyword evidence="3" id="KW-0677">Repeat</keyword>
<dbReference type="AlphaFoldDB" id="A0A087T0Y5"/>
<dbReference type="STRING" id="407821.A0A087T0Y5"/>
<evidence type="ECO:0000313" key="7">
    <source>
        <dbReference type="EMBL" id="KFM58774.1"/>
    </source>
</evidence>
<dbReference type="PANTHER" id="PTHR24366">
    <property type="entry name" value="IG(IMMUNOGLOBULIN) AND LRR(LEUCINE RICH REPEAT) DOMAINS"/>
    <property type="match status" value="1"/>
</dbReference>
<evidence type="ECO:0000256" key="5">
    <source>
        <dbReference type="SAM" id="Phobius"/>
    </source>
</evidence>
<evidence type="ECO:0000256" key="3">
    <source>
        <dbReference type="ARBA" id="ARBA00022737"/>
    </source>
</evidence>
<dbReference type="InterPro" id="IPR036116">
    <property type="entry name" value="FN3_sf"/>
</dbReference>
<dbReference type="PROSITE" id="PS50853">
    <property type="entry name" value="FN3"/>
    <property type="match status" value="1"/>
</dbReference>
<evidence type="ECO:0000256" key="4">
    <source>
        <dbReference type="ARBA" id="ARBA00023157"/>
    </source>
</evidence>
<dbReference type="OrthoDB" id="1055097at2759"/>
<evidence type="ECO:0000256" key="1">
    <source>
        <dbReference type="ARBA" id="ARBA00022614"/>
    </source>
</evidence>
<dbReference type="InterPro" id="IPR003961">
    <property type="entry name" value="FN3_dom"/>
</dbReference>
<evidence type="ECO:0000313" key="8">
    <source>
        <dbReference type="Proteomes" id="UP000054359"/>
    </source>
</evidence>
<organism evidence="7 8">
    <name type="scientific">Stegodyphus mimosarum</name>
    <name type="common">African social velvet spider</name>
    <dbReference type="NCBI Taxonomy" id="407821"/>
    <lineage>
        <taxon>Eukaryota</taxon>
        <taxon>Metazoa</taxon>
        <taxon>Ecdysozoa</taxon>
        <taxon>Arthropoda</taxon>
        <taxon>Chelicerata</taxon>
        <taxon>Arachnida</taxon>
        <taxon>Araneae</taxon>
        <taxon>Araneomorphae</taxon>
        <taxon>Entelegynae</taxon>
        <taxon>Eresoidea</taxon>
        <taxon>Eresidae</taxon>
        <taxon>Stegodyphus</taxon>
    </lineage>
</organism>
<keyword evidence="5" id="KW-0812">Transmembrane</keyword>
<feature type="non-terminal residue" evidence="7">
    <location>
        <position position="738"/>
    </location>
</feature>
<keyword evidence="1" id="KW-0433">Leucine-rich repeat</keyword>
<dbReference type="PROSITE" id="PS51450">
    <property type="entry name" value="LRR"/>
    <property type="match status" value="1"/>
</dbReference>
<name>A0A087T0Y5_STEMI</name>
<dbReference type="InterPro" id="IPR013783">
    <property type="entry name" value="Ig-like_fold"/>
</dbReference>
<dbReference type="Gene3D" id="2.60.40.10">
    <property type="entry name" value="Immunoglobulins"/>
    <property type="match status" value="1"/>
</dbReference>
<dbReference type="Gene3D" id="3.80.10.10">
    <property type="entry name" value="Ribonuclease Inhibitor"/>
    <property type="match status" value="2"/>
</dbReference>
<sequence length="738" mass="83700">MTLDHDKTFFYLAVLVQIIWLPFASGTGCIFLRDDQSIRCQNTSLEDIGESLHILTMVVMNRPQIIDVEDCSGSKQLPPIFEGISNVSIDTVRIRRSGIQALDSDVFVPVASTLRDLDLSHNALRTVPQAVAVLWALEHLNLQHNRIVFLRPTGALDGLPVLREFNLAHNYIGQAKDVADDFTQQHGYQLKASLKVDDFSLGRTVRSIESLNLRGNRLAAIPQQVSGYSLPELRHLDLSENVIGKVEELSSALLPKLEFLDFQSNRIQNIPFYSLPITLKYLDLTENPFHCDCSSIWLYDWSLANSTSIRLPTCNSPERLKEIKLEKIPWEIECPEENATFPFRYLTKGHRDYDVIQLTSSATSVTVSWKVQDPRLKDATDDKKWAIVYRRASDSPYQMTLVPTQQSLGKESVLMQRITHLQPYTSYVVCVAIVHNGKYTIEPNKCRKVTTKKSQPGEAKEGLLESGGGSSLFSSGNIRTEVDEMSVSATAITIRWQLKVLEPINPTDEETSIRHEWTIRIRRTGSDNYTDIPVYDITSTSETNGQLYEYGISDLASQTHYDVCLIDVEHRPIGDRITAMPIDTLYSNQPRVNETASCRTVQTSSNYLLYATEIAAIALACAICFIVSAVTIFLCRQKRLLKWKPKKLKKWFSKGCKERPQPIGCSKYMTTTIPRVHCEPRISEKPFDRSFVGSWNSLRLPYEDFTNTQRPEFRSFRATGYRDALTSVTIYKSGYSEC</sequence>
<feature type="domain" description="Fibronectin type-III" evidence="6">
    <location>
        <begin position="349"/>
        <end position="454"/>
    </location>
</feature>
<feature type="transmembrane region" description="Helical" evidence="5">
    <location>
        <begin position="607"/>
        <end position="635"/>
    </location>
</feature>
<accession>A0A087T0Y5</accession>
<dbReference type="EMBL" id="KK112885">
    <property type="protein sequence ID" value="KFM58774.1"/>
    <property type="molecule type" value="Genomic_DNA"/>
</dbReference>
<dbReference type="InterPro" id="IPR000483">
    <property type="entry name" value="Cys-rich_flank_reg_C"/>
</dbReference>
<keyword evidence="5" id="KW-1133">Transmembrane helix</keyword>
<evidence type="ECO:0000259" key="6">
    <source>
        <dbReference type="PROSITE" id="PS50853"/>
    </source>
</evidence>
<dbReference type="InterPro" id="IPR001611">
    <property type="entry name" value="Leu-rich_rpt"/>
</dbReference>
<evidence type="ECO:0000256" key="2">
    <source>
        <dbReference type="ARBA" id="ARBA00022729"/>
    </source>
</evidence>
<dbReference type="PROSITE" id="PS51257">
    <property type="entry name" value="PROKAR_LIPOPROTEIN"/>
    <property type="match status" value="1"/>
</dbReference>
<reference evidence="7 8" key="1">
    <citation type="submission" date="2013-11" db="EMBL/GenBank/DDBJ databases">
        <title>Genome sequencing of Stegodyphus mimosarum.</title>
        <authorList>
            <person name="Bechsgaard J."/>
        </authorList>
    </citation>
    <scope>NUCLEOTIDE SEQUENCE [LARGE SCALE GENOMIC DNA]</scope>
</reference>
<dbReference type="InterPro" id="IPR032675">
    <property type="entry name" value="LRR_dom_sf"/>
</dbReference>